<dbReference type="Proteomes" id="UP000239698">
    <property type="component" value="Unassembled WGS sequence"/>
</dbReference>
<sequence>MTLSVPVIFGHDNYRRKDSFMKLLAVKFAKDNDLSDNFYRAIGLIPGYSTESREWIELEAEGGKVALHSARSADHDVAPGAIELSFESEEELEIVQARMRTAGFDSGKIAAEPFGRSLRIIDPDGTAVQINESITMSE</sequence>
<gene>
    <name evidence="1" type="ORF">C5C04_07525</name>
    <name evidence="2" type="ORF">C5C40_04685</name>
</gene>
<evidence type="ECO:0000313" key="2">
    <source>
        <dbReference type="EMBL" id="PPH78819.1"/>
    </source>
</evidence>
<name>A0ABD6W8V5_RATRA</name>
<accession>A0ABD6W8V5</accession>
<dbReference type="InterPro" id="IPR029068">
    <property type="entry name" value="Glyas_Bleomycin-R_OHBP_Dase"/>
</dbReference>
<evidence type="ECO:0000313" key="1">
    <source>
        <dbReference type="EMBL" id="PPF14131.1"/>
    </source>
</evidence>
<evidence type="ECO:0000313" key="4">
    <source>
        <dbReference type="Proteomes" id="UP000239698"/>
    </source>
</evidence>
<reference evidence="3 4" key="1">
    <citation type="submission" date="2018-02" db="EMBL/GenBank/DDBJ databases">
        <title>Bacteriophage NCPPB3778 and a type I-E CRISPR drive the evolution of the US Biological Select Agent, Rathayibacter toxicus.</title>
        <authorList>
            <person name="Davis E.W.II."/>
            <person name="Tabima J.F."/>
            <person name="Weisberg A.J."/>
            <person name="Lopes L.D."/>
            <person name="Wiseman M.S."/>
            <person name="Wiseman M.S."/>
            <person name="Pupko T."/>
            <person name="Belcher M.S."/>
            <person name="Sechler A.J."/>
            <person name="Tancos M.A."/>
            <person name="Schroeder B.K."/>
            <person name="Murray T.D."/>
            <person name="Luster D.G."/>
            <person name="Schneider W.L."/>
            <person name="Rogers E."/>
            <person name="Andreote F.D."/>
            <person name="Grunwald N.J."/>
            <person name="Putnam M.L."/>
            <person name="Chang J.H."/>
        </authorList>
    </citation>
    <scope>NUCLEOTIDE SEQUENCE [LARGE SCALE GENOMIC DNA]</scope>
    <source>
        <strain evidence="2 4">AY1D6</strain>
        <strain evidence="1 3">AY1I9</strain>
    </source>
</reference>
<evidence type="ECO:0008006" key="5">
    <source>
        <dbReference type="Google" id="ProtNLM"/>
    </source>
</evidence>
<proteinExistence type="predicted"/>
<organism evidence="1 3">
    <name type="scientific">Rathayibacter rathayi</name>
    <name type="common">Corynebacterium rathayi</name>
    <dbReference type="NCBI Taxonomy" id="33887"/>
    <lineage>
        <taxon>Bacteria</taxon>
        <taxon>Bacillati</taxon>
        <taxon>Actinomycetota</taxon>
        <taxon>Actinomycetes</taxon>
        <taxon>Micrococcales</taxon>
        <taxon>Microbacteriaceae</taxon>
        <taxon>Rathayibacter</taxon>
    </lineage>
</organism>
<dbReference type="KEGG" id="rry:C1O28_02805"/>
<dbReference type="GeneID" id="49819381"/>
<dbReference type="Gene3D" id="3.10.180.10">
    <property type="entry name" value="2,3-Dihydroxybiphenyl 1,2-Dioxygenase, domain 1"/>
    <property type="match status" value="1"/>
</dbReference>
<dbReference type="EMBL" id="PSUL01000014">
    <property type="protein sequence ID" value="PPF14131.1"/>
    <property type="molecule type" value="Genomic_DNA"/>
</dbReference>
<dbReference type="EMBL" id="PSVT01000005">
    <property type="protein sequence ID" value="PPH78819.1"/>
    <property type="molecule type" value="Genomic_DNA"/>
</dbReference>
<dbReference type="SUPFAM" id="SSF54593">
    <property type="entry name" value="Glyoxalase/Bleomycin resistance protein/Dihydroxybiphenyl dioxygenase"/>
    <property type="match status" value="1"/>
</dbReference>
<keyword evidence="4" id="KW-1185">Reference proteome</keyword>
<evidence type="ECO:0000313" key="3">
    <source>
        <dbReference type="Proteomes" id="UP000237881"/>
    </source>
</evidence>
<protein>
    <recommendedName>
        <fullName evidence="5">VOC domain-containing protein</fullName>
    </recommendedName>
</protein>
<dbReference type="Proteomes" id="UP000237881">
    <property type="component" value="Unassembled WGS sequence"/>
</dbReference>
<comment type="caution">
    <text evidence="1">The sequence shown here is derived from an EMBL/GenBank/DDBJ whole genome shotgun (WGS) entry which is preliminary data.</text>
</comment>
<dbReference type="RefSeq" id="WP_097166681.1">
    <property type="nucleotide sequence ID" value="NZ_CP028129.1"/>
</dbReference>
<dbReference type="AlphaFoldDB" id="A0ABD6W8V5"/>